<dbReference type="AlphaFoldDB" id="A0AAN8WKY4"/>
<gene>
    <name evidence="1" type="ORF">SK128_020920</name>
</gene>
<reference evidence="1 2" key="1">
    <citation type="submission" date="2023-11" db="EMBL/GenBank/DDBJ databases">
        <title>Halocaridina rubra genome assembly.</title>
        <authorList>
            <person name="Smith C."/>
        </authorList>
    </citation>
    <scope>NUCLEOTIDE SEQUENCE [LARGE SCALE GENOMIC DNA]</scope>
    <source>
        <strain evidence="1">EP-1</strain>
        <tissue evidence="1">Whole</tissue>
    </source>
</reference>
<dbReference type="EMBL" id="JAXCGZ010023972">
    <property type="protein sequence ID" value="KAK7001253.1"/>
    <property type="molecule type" value="Genomic_DNA"/>
</dbReference>
<name>A0AAN8WKY4_HALRR</name>
<accession>A0AAN8WKY4</accession>
<organism evidence="1 2">
    <name type="scientific">Halocaridina rubra</name>
    <name type="common">Hawaiian red shrimp</name>
    <dbReference type="NCBI Taxonomy" id="373956"/>
    <lineage>
        <taxon>Eukaryota</taxon>
        <taxon>Metazoa</taxon>
        <taxon>Ecdysozoa</taxon>
        <taxon>Arthropoda</taxon>
        <taxon>Crustacea</taxon>
        <taxon>Multicrustacea</taxon>
        <taxon>Malacostraca</taxon>
        <taxon>Eumalacostraca</taxon>
        <taxon>Eucarida</taxon>
        <taxon>Decapoda</taxon>
        <taxon>Pleocyemata</taxon>
        <taxon>Caridea</taxon>
        <taxon>Atyoidea</taxon>
        <taxon>Atyidae</taxon>
        <taxon>Halocaridina</taxon>
    </lineage>
</organism>
<dbReference type="Proteomes" id="UP001381693">
    <property type="component" value="Unassembled WGS sequence"/>
</dbReference>
<protein>
    <submittedName>
        <fullName evidence="1">Uncharacterized protein</fullName>
    </submittedName>
</protein>
<evidence type="ECO:0000313" key="2">
    <source>
        <dbReference type="Proteomes" id="UP001381693"/>
    </source>
</evidence>
<proteinExistence type="predicted"/>
<sequence length="98" mass="10793">LYLERKASSRTHEELIAMSLYDDIDTDKASGASGWASGIKLMHNQLAFKKATITTPKRDQARRAAGTKLAPVIDLKSRRDEDDAVTQAGLYMQAQKGV</sequence>
<comment type="caution">
    <text evidence="1">The sequence shown here is derived from an EMBL/GenBank/DDBJ whole genome shotgun (WGS) entry which is preliminary data.</text>
</comment>
<evidence type="ECO:0000313" key="1">
    <source>
        <dbReference type="EMBL" id="KAK7001253.1"/>
    </source>
</evidence>
<feature type="non-terminal residue" evidence="1">
    <location>
        <position position="1"/>
    </location>
</feature>
<keyword evidence="2" id="KW-1185">Reference proteome</keyword>